<feature type="transmembrane region" description="Helical" evidence="5">
    <location>
        <begin position="42"/>
        <end position="67"/>
    </location>
</feature>
<dbReference type="STRING" id="400682.A0A1X7SLJ0"/>
<dbReference type="Pfam" id="PF01490">
    <property type="entry name" value="Aa_trans"/>
    <property type="match status" value="1"/>
</dbReference>
<name>A0A1X7SLJ0_AMPQE</name>
<dbReference type="EnsemblMetazoa" id="Aqu2.1.02950_001">
    <property type="protein sequence ID" value="Aqu2.1.02950_001"/>
    <property type="gene ID" value="Aqu2.1.02950"/>
</dbReference>
<evidence type="ECO:0000313" key="7">
    <source>
        <dbReference type="EnsemblMetazoa" id="Aqu2.1.02950_001"/>
    </source>
</evidence>
<dbReference type="PANTHER" id="PTHR22950">
    <property type="entry name" value="AMINO ACID TRANSPORTER"/>
    <property type="match status" value="1"/>
</dbReference>
<keyword evidence="2 5" id="KW-0812">Transmembrane</keyword>
<evidence type="ECO:0000256" key="1">
    <source>
        <dbReference type="ARBA" id="ARBA00004141"/>
    </source>
</evidence>
<comment type="subcellular location">
    <subcellularLocation>
        <location evidence="1">Membrane</location>
        <topology evidence="1">Multi-pass membrane protein</topology>
    </subcellularLocation>
</comment>
<accession>A0A1X7SLJ0</accession>
<dbReference type="InterPro" id="IPR013057">
    <property type="entry name" value="AA_transpt_TM"/>
</dbReference>
<dbReference type="InParanoid" id="A0A1X7SLJ0"/>
<feature type="domain" description="Amino acid transporter transmembrane" evidence="6">
    <location>
        <begin position="8"/>
        <end position="83"/>
    </location>
</feature>
<evidence type="ECO:0000259" key="6">
    <source>
        <dbReference type="Pfam" id="PF01490"/>
    </source>
</evidence>
<protein>
    <recommendedName>
        <fullName evidence="6">Amino acid transporter transmembrane domain-containing protein</fullName>
    </recommendedName>
</protein>
<keyword evidence="3 5" id="KW-1133">Transmembrane helix</keyword>
<organism evidence="7">
    <name type="scientific">Amphimedon queenslandica</name>
    <name type="common">Sponge</name>
    <dbReference type="NCBI Taxonomy" id="400682"/>
    <lineage>
        <taxon>Eukaryota</taxon>
        <taxon>Metazoa</taxon>
        <taxon>Porifera</taxon>
        <taxon>Demospongiae</taxon>
        <taxon>Heteroscleromorpha</taxon>
        <taxon>Haplosclerida</taxon>
        <taxon>Niphatidae</taxon>
        <taxon>Amphimedon</taxon>
    </lineage>
</organism>
<sequence>DCSRSWTSFFNSIPFVCFAFQCHVSSIPVYSGLKKRSVGRFFLVIVAAVFLCTLLYSLTGSFGLITFSKKGLCINSDIMRNYCPTDIPLLKNRAKVLDLCDNGTNGFLLVTDFVTMELMDFFLSWIS</sequence>
<dbReference type="OrthoDB" id="438545at2759"/>
<reference evidence="7" key="1">
    <citation type="submission" date="2017-05" db="UniProtKB">
        <authorList>
            <consortium name="EnsemblMetazoa"/>
        </authorList>
    </citation>
    <scope>IDENTIFICATION</scope>
</reference>
<dbReference type="PANTHER" id="PTHR22950:SF652">
    <property type="entry name" value="TRANSMEMBRANE AMINO ACID TRANSPORTER FAMILY PROTEIN"/>
    <property type="match status" value="1"/>
</dbReference>
<evidence type="ECO:0000256" key="2">
    <source>
        <dbReference type="ARBA" id="ARBA00022692"/>
    </source>
</evidence>
<dbReference type="GO" id="GO:0015179">
    <property type="term" value="F:L-amino acid transmembrane transporter activity"/>
    <property type="evidence" value="ECO:0007669"/>
    <property type="project" value="TreeGrafter"/>
</dbReference>
<evidence type="ECO:0000256" key="5">
    <source>
        <dbReference type="SAM" id="Phobius"/>
    </source>
</evidence>
<dbReference type="GO" id="GO:0016020">
    <property type="term" value="C:membrane"/>
    <property type="evidence" value="ECO:0007669"/>
    <property type="project" value="UniProtKB-SubCell"/>
</dbReference>
<keyword evidence="4 5" id="KW-0472">Membrane</keyword>
<feature type="transmembrane region" description="Helical" evidence="5">
    <location>
        <begin position="12"/>
        <end position="30"/>
    </location>
</feature>
<dbReference type="AlphaFoldDB" id="A0A1X7SLJ0"/>
<evidence type="ECO:0000256" key="3">
    <source>
        <dbReference type="ARBA" id="ARBA00022989"/>
    </source>
</evidence>
<proteinExistence type="predicted"/>
<evidence type="ECO:0000256" key="4">
    <source>
        <dbReference type="ARBA" id="ARBA00023136"/>
    </source>
</evidence>
<dbReference type="eggNOG" id="KOG1305">
    <property type="taxonomic scope" value="Eukaryota"/>
</dbReference>